<dbReference type="CDD" id="cd17336">
    <property type="entry name" value="MFS_SLCO_OATP"/>
    <property type="match status" value="1"/>
</dbReference>
<keyword evidence="5 8" id="KW-1133">Transmembrane helix</keyword>
<feature type="transmembrane region" description="Helical" evidence="8">
    <location>
        <begin position="578"/>
        <end position="601"/>
    </location>
</feature>
<evidence type="ECO:0000256" key="1">
    <source>
        <dbReference type="ARBA" id="ARBA00004651"/>
    </source>
</evidence>
<feature type="transmembrane region" description="Helical" evidence="8">
    <location>
        <begin position="613"/>
        <end position="635"/>
    </location>
</feature>
<dbReference type="InterPro" id="IPR036058">
    <property type="entry name" value="Kazal_dom_sf"/>
</dbReference>
<dbReference type="OrthoDB" id="5062115at2759"/>
<keyword evidence="6 8" id="KW-0472">Membrane</keyword>
<comment type="similarity">
    <text evidence="2 8">Belongs to the organo anion transporter (TC 2.A.60) family.</text>
</comment>
<evidence type="ECO:0000256" key="8">
    <source>
        <dbReference type="RuleBase" id="RU362056"/>
    </source>
</evidence>
<dbReference type="GO" id="GO:0015347">
    <property type="term" value="F:sodium-independent organic anion transmembrane transporter activity"/>
    <property type="evidence" value="ECO:0007669"/>
    <property type="project" value="TreeGrafter"/>
</dbReference>
<name>A0A087UZ99_STEMI</name>
<feature type="transmembrane region" description="Helical" evidence="8">
    <location>
        <begin position="762"/>
        <end position="786"/>
    </location>
</feature>
<feature type="transmembrane region" description="Helical" evidence="8">
    <location>
        <begin position="139"/>
        <end position="158"/>
    </location>
</feature>
<feature type="non-terminal residue" evidence="10">
    <location>
        <position position="871"/>
    </location>
</feature>
<keyword evidence="4 8" id="KW-0812">Transmembrane</keyword>
<evidence type="ECO:0000256" key="4">
    <source>
        <dbReference type="ARBA" id="ARBA00022692"/>
    </source>
</evidence>
<evidence type="ECO:0000256" key="5">
    <source>
        <dbReference type="ARBA" id="ARBA00022989"/>
    </source>
</evidence>
<dbReference type="InterPro" id="IPR036259">
    <property type="entry name" value="MFS_trans_sf"/>
</dbReference>
<feature type="transmembrane region" description="Helical" evidence="8">
    <location>
        <begin position="206"/>
        <end position="228"/>
    </location>
</feature>
<feature type="transmembrane region" description="Helical" evidence="8">
    <location>
        <begin position="396"/>
        <end position="423"/>
    </location>
</feature>
<dbReference type="Pfam" id="PF03137">
    <property type="entry name" value="OATP"/>
    <property type="match status" value="1"/>
</dbReference>
<feature type="transmembrane region" description="Helical" evidence="8">
    <location>
        <begin position="545"/>
        <end position="566"/>
    </location>
</feature>
<dbReference type="EMBL" id="KK122423">
    <property type="protein sequence ID" value="KFM82688.1"/>
    <property type="molecule type" value="Genomic_DNA"/>
</dbReference>
<keyword evidence="7" id="KW-1015">Disulfide bond</keyword>
<sequence length="871" mass="95667">MERWKTPQGTICKTCLNPFDERTAFPTCCTMITPNGHGTPLKNPQNLTTGCNGNLLIKNGHSKSHITKPHINNGHIKNGHHLEKNGHHLDLVKDSLCCLKQSQSSLKKQSIDSSDDKDDSCGLWSLKPRWLQPFANKKVFLAVFCLTSVLQGMYYTYFVSVLTTIEKLYQIQSKTTGLIMSATEVGQIGGALLLTYYGGQGHRPKWIACGMLVFAAASIFCATPHFLYSDLTSSDRSTSDTENSSTVALRELRTKLCHNKLISKSESARYIIPLASSNSSSDGIYIGSIGNYTYDLGIKSSMYNRSSRSAYTDDSRLSSDTNGTSSAISLPSKEALIMKRDECEERSQSGTHTRTTHTVLVIFFASLLLIGIGATAVYTLGIPYIDDNVATRESPLYFGITIGVRIFGPVFGFLLGSFCTSIYVNFPFETTEISTDNPQWLGAWWLGVLIVGAALILTSFPMMAFPKKLPKPCLHGHGHVKTVNHNIHTSDISKANENANGLLQDNHCHLCQQSAFYNTHNEDLKKPSLKDFPSAIRRLLKNEILLYRTASSVLHILPIAGLYTFLPKYLESQFQLTATMANMISGIAGILVMGVGIFASGTFMRKFKPNARFVARWIALSALLYAVGMMILMIFGCPLNSYVGLNVGSEYEDTSQLTCNETCGCKPGEFAPICTSEGVTYLSPCLAGCTEVSGSSYDEYIYKDCLCLGANVTATNGFCPLQCDSLLPYVFVFALFVLIHSTSEVGSMLLTLRCVEPKDKAMALGLIAFAIGLFGNVPCPIIYGAVVDSACLFWEDNCGEPGACRLYDPSKFRAVFHGVTAVIMLMAFFVDIIVWYKANSIQFQDEDIIEDAEEAVPFNETQFNAQLESSV</sequence>
<dbReference type="SUPFAM" id="SSF103473">
    <property type="entry name" value="MFS general substrate transporter"/>
    <property type="match status" value="1"/>
</dbReference>
<dbReference type="Proteomes" id="UP000054359">
    <property type="component" value="Unassembled WGS sequence"/>
</dbReference>
<evidence type="ECO:0000256" key="3">
    <source>
        <dbReference type="ARBA" id="ARBA00022475"/>
    </source>
</evidence>
<feature type="transmembrane region" description="Helical" evidence="8">
    <location>
        <begin position="815"/>
        <end position="836"/>
    </location>
</feature>
<accession>A0A087UZ99</accession>
<dbReference type="GO" id="GO:0006811">
    <property type="term" value="P:monoatomic ion transport"/>
    <property type="evidence" value="ECO:0007669"/>
    <property type="project" value="UniProtKB-KW"/>
</dbReference>
<feature type="domain" description="Kazal-like" evidence="9">
    <location>
        <begin position="653"/>
        <end position="709"/>
    </location>
</feature>
<keyword evidence="11" id="KW-1185">Reference proteome</keyword>
<evidence type="ECO:0000256" key="7">
    <source>
        <dbReference type="ARBA" id="ARBA00023157"/>
    </source>
</evidence>
<dbReference type="PANTHER" id="PTHR11388">
    <property type="entry name" value="ORGANIC ANION TRANSPORTER"/>
    <property type="match status" value="1"/>
</dbReference>
<dbReference type="STRING" id="407821.A0A087UZ99"/>
<dbReference type="OMA" id="QCCANIL"/>
<evidence type="ECO:0000259" key="9">
    <source>
        <dbReference type="PROSITE" id="PS51465"/>
    </source>
</evidence>
<dbReference type="Pfam" id="PF07648">
    <property type="entry name" value="Kazal_2"/>
    <property type="match status" value="1"/>
</dbReference>
<feature type="transmembrane region" description="Helical" evidence="8">
    <location>
        <begin position="178"/>
        <end position="199"/>
    </location>
</feature>
<dbReference type="InterPro" id="IPR004156">
    <property type="entry name" value="OATP"/>
</dbReference>
<dbReference type="NCBIfam" id="TIGR00805">
    <property type="entry name" value="oat"/>
    <property type="match status" value="1"/>
</dbReference>
<comment type="subcellular location">
    <subcellularLocation>
        <location evidence="1 8">Cell membrane</location>
        <topology evidence="1 8">Multi-pass membrane protein</topology>
    </subcellularLocation>
</comment>
<feature type="transmembrane region" description="Helical" evidence="8">
    <location>
        <begin position="443"/>
        <end position="465"/>
    </location>
</feature>
<dbReference type="PROSITE" id="PS51465">
    <property type="entry name" value="KAZAL_2"/>
    <property type="match status" value="1"/>
</dbReference>
<proteinExistence type="inferred from homology"/>
<evidence type="ECO:0000256" key="6">
    <source>
        <dbReference type="ARBA" id="ARBA00023136"/>
    </source>
</evidence>
<gene>
    <name evidence="10" type="ORF">X975_03112</name>
</gene>
<feature type="transmembrane region" description="Helical" evidence="8">
    <location>
        <begin position="359"/>
        <end position="384"/>
    </location>
</feature>
<reference evidence="10 11" key="1">
    <citation type="submission" date="2013-11" db="EMBL/GenBank/DDBJ databases">
        <title>Genome sequencing of Stegodyphus mimosarum.</title>
        <authorList>
            <person name="Bechsgaard J."/>
        </authorList>
    </citation>
    <scope>NUCLEOTIDE SEQUENCE [LARGE SCALE GENOMIC DNA]</scope>
</reference>
<dbReference type="AlphaFoldDB" id="A0A087UZ99"/>
<keyword evidence="8" id="KW-0406">Ion transport</keyword>
<dbReference type="GO" id="GO:0043252">
    <property type="term" value="P:sodium-independent organic anion transport"/>
    <property type="evidence" value="ECO:0007669"/>
    <property type="project" value="TreeGrafter"/>
</dbReference>
<evidence type="ECO:0000313" key="10">
    <source>
        <dbReference type="EMBL" id="KFM82688.1"/>
    </source>
</evidence>
<dbReference type="GO" id="GO:0016323">
    <property type="term" value="C:basolateral plasma membrane"/>
    <property type="evidence" value="ECO:0007669"/>
    <property type="project" value="TreeGrafter"/>
</dbReference>
<protein>
    <recommendedName>
        <fullName evidence="8">Solute carrier organic anion transporter family member</fullName>
    </recommendedName>
</protein>
<dbReference type="Gene3D" id="1.20.1250.20">
    <property type="entry name" value="MFS general substrate transporter like domains"/>
    <property type="match status" value="2"/>
</dbReference>
<keyword evidence="8" id="KW-0813">Transport</keyword>
<organism evidence="10 11">
    <name type="scientific">Stegodyphus mimosarum</name>
    <name type="common">African social velvet spider</name>
    <dbReference type="NCBI Taxonomy" id="407821"/>
    <lineage>
        <taxon>Eukaryota</taxon>
        <taxon>Metazoa</taxon>
        <taxon>Ecdysozoa</taxon>
        <taxon>Arthropoda</taxon>
        <taxon>Chelicerata</taxon>
        <taxon>Arachnida</taxon>
        <taxon>Araneae</taxon>
        <taxon>Araneomorphae</taxon>
        <taxon>Entelegynae</taxon>
        <taxon>Eresoidea</taxon>
        <taxon>Eresidae</taxon>
        <taxon>Stegodyphus</taxon>
    </lineage>
</organism>
<dbReference type="PANTHER" id="PTHR11388:SF159">
    <property type="entry name" value="SOLUTE CARRIER ORGANIC ANION TRANSPORTER FAMILY MEMBER 74D"/>
    <property type="match status" value="1"/>
</dbReference>
<dbReference type="InterPro" id="IPR002350">
    <property type="entry name" value="Kazal_dom"/>
</dbReference>
<evidence type="ECO:0000256" key="2">
    <source>
        <dbReference type="ARBA" id="ARBA00009657"/>
    </source>
</evidence>
<keyword evidence="3" id="KW-1003">Cell membrane</keyword>
<feature type="transmembrane region" description="Helical" evidence="8">
    <location>
        <begin position="726"/>
        <end position="750"/>
    </location>
</feature>
<evidence type="ECO:0000313" key="11">
    <source>
        <dbReference type="Proteomes" id="UP000054359"/>
    </source>
</evidence>
<dbReference type="SUPFAM" id="SSF100895">
    <property type="entry name" value="Kazal-type serine protease inhibitors"/>
    <property type="match status" value="1"/>
</dbReference>